<accession>A0A8S2WHR4</accession>
<proteinExistence type="predicted"/>
<dbReference type="EMBL" id="CAJOBJ010067275">
    <property type="protein sequence ID" value="CAF4444651.1"/>
    <property type="molecule type" value="Genomic_DNA"/>
</dbReference>
<feature type="non-terminal residue" evidence="1">
    <location>
        <position position="1"/>
    </location>
</feature>
<dbReference type="AlphaFoldDB" id="A0A8S2WHR4"/>
<name>A0A8S2WHR4_9BILA</name>
<sequence length="77" mass="8619">GTFVCCRESSATLPACVPITNNHLELLSEIGKAMTHGIVHKCFSISLDQPFVACDFEHVYLVEYQILRQRLQLGGIR</sequence>
<evidence type="ECO:0000313" key="1">
    <source>
        <dbReference type="EMBL" id="CAF4444651.1"/>
    </source>
</evidence>
<reference evidence="1" key="1">
    <citation type="submission" date="2021-02" db="EMBL/GenBank/DDBJ databases">
        <authorList>
            <person name="Nowell W R."/>
        </authorList>
    </citation>
    <scope>NUCLEOTIDE SEQUENCE</scope>
</reference>
<dbReference type="Proteomes" id="UP000681720">
    <property type="component" value="Unassembled WGS sequence"/>
</dbReference>
<protein>
    <submittedName>
        <fullName evidence="1">Uncharacterized protein</fullName>
    </submittedName>
</protein>
<gene>
    <name evidence="1" type="ORF">GIL414_LOCUS32144</name>
</gene>
<organism evidence="1 2">
    <name type="scientific">Rotaria magnacalcarata</name>
    <dbReference type="NCBI Taxonomy" id="392030"/>
    <lineage>
        <taxon>Eukaryota</taxon>
        <taxon>Metazoa</taxon>
        <taxon>Spiralia</taxon>
        <taxon>Gnathifera</taxon>
        <taxon>Rotifera</taxon>
        <taxon>Eurotatoria</taxon>
        <taxon>Bdelloidea</taxon>
        <taxon>Philodinida</taxon>
        <taxon>Philodinidae</taxon>
        <taxon>Rotaria</taxon>
    </lineage>
</organism>
<evidence type="ECO:0000313" key="2">
    <source>
        <dbReference type="Proteomes" id="UP000681720"/>
    </source>
</evidence>
<comment type="caution">
    <text evidence="1">The sequence shown here is derived from an EMBL/GenBank/DDBJ whole genome shotgun (WGS) entry which is preliminary data.</text>
</comment>